<dbReference type="RefSeq" id="WP_270119934.1">
    <property type="nucleotide sequence ID" value="NZ_CP096916.1"/>
</dbReference>
<evidence type="ECO:0000313" key="1">
    <source>
        <dbReference type="EMBL" id="WBM40010.1"/>
    </source>
</evidence>
<protein>
    <submittedName>
        <fullName evidence="1">Uncharacterized protein</fullName>
    </submittedName>
</protein>
<name>A0ABY7N7V9_ALCFA</name>
<reference evidence="1 2" key="1">
    <citation type="submission" date="2022-05" db="EMBL/GenBank/DDBJ databases">
        <title>Complete sequence of strain NY11312.</title>
        <authorList>
            <person name="Zhou D."/>
        </authorList>
    </citation>
    <scope>NUCLEOTIDE SEQUENCE [LARGE SCALE GENOMIC DNA]</scope>
    <source>
        <strain evidence="1 2">NY11312</strain>
    </source>
</reference>
<evidence type="ECO:0000313" key="2">
    <source>
        <dbReference type="Proteomes" id="UP001211866"/>
    </source>
</evidence>
<organism evidence="1 2">
    <name type="scientific">Alcaligenes faecalis</name>
    <dbReference type="NCBI Taxonomy" id="511"/>
    <lineage>
        <taxon>Bacteria</taxon>
        <taxon>Pseudomonadati</taxon>
        <taxon>Pseudomonadota</taxon>
        <taxon>Betaproteobacteria</taxon>
        <taxon>Burkholderiales</taxon>
        <taxon>Alcaligenaceae</taxon>
        <taxon>Alcaligenes</taxon>
    </lineage>
</organism>
<proteinExistence type="predicted"/>
<sequence>MNELPYHQNVISNILASADRPETTLFQRYKTASQYAKEEFVIALIGALVAERARRTSEQ</sequence>
<dbReference type="EMBL" id="CP096916">
    <property type="protein sequence ID" value="WBM40010.1"/>
    <property type="molecule type" value="Genomic_DNA"/>
</dbReference>
<keyword evidence="2" id="KW-1185">Reference proteome</keyword>
<accession>A0ABY7N7V9</accession>
<dbReference type="Proteomes" id="UP001211866">
    <property type="component" value="Chromosome"/>
</dbReference>
<gene>
    <name evidence="1" type="ORF">M2J83_09430</name>
</gene>